<dbReference type="SUPFAM" id="SSF48371">
    <property type="entry name" value="ARM repeat"/>
    <property type="match status" value="1"/>
</dbReference>
<dbReference type="FunCoup" id="F4RHA3">
    <property type="interactions" value="326"/>
</dbReference>
<feature type="domain" description="RRP12 HEAT" evidence="2">
    <location>
        <begin position="3"/>
        <end position="251"/>
    </location>
</feature>
<dbReference type="Proteomes" id="UP000001072">
    <property type="component" value="Unassembled WGS sequence"/>
</dbReference>
<keyword evidence="4" id="KW-1185">Reference proteome</keyword>
<dbReference type="InterPro" id="IPR052087">
    <property type="entry name" value="RRP12"/>
</dbReference>
<dbReference type="RefSeq" id="XP_007408486.1">
    <property type="nucleotide sequence ID" value="XM_007408424.1"/>
</dbReference>
<dbReference type="AlphaFoldDB" id="F4RHA3"/>
<feature type="compositionally biased region" description="Basic and acidic residues" evidence="1">
    <location>
        <begin position="796"/>
        <end position="816"/>
    </location>
</feature>
<feature type="compositionally biased region" description="Basic and acidic residues" evidence="1">
    <location>
        <begin position="745"/>
        <end position="775"/>
    </location>
</feature>
<reference evidence="4" key="1">
    <citation type="journal article" date="2011" name="Proc. Natl. Acad. Sci. U.S.A.">
        <title>Obligate biotrophy features unraveled by the genomic analysis of rust fungi.</title>
        <authorList>
            <person name="Duplessis S."/>
            <person name="Cuomo C.A."/>
            <person name="Lin Y.-C."/>
            <person name="Aerts A."/>
            <person name="Tisserant E."/>
            <person name="Veneault-Fourrey C."/>
            <person name="Joly D.L."/>
            <person name="Hacquard S."/>
            <person name="Amselem J."/>
            <person name="Cantarel B.L."/>
            <person name="Chiu R."/>
            <person name="Coutinho P.M."/>
            <person name="Feau N."/>
            <person name="Field M."/>
            <person name="Frey P."/>
            <person name="Gelhaye E."/>
            <person name="Goldberg J."/>
            <person name="Grabherr M.G."/>
            <person name="Kodira C.D."/>
            <person name="Kohler A."/>
            <person name="Kuees U."/>
            <person name="Lindquist E.A."/>
            <person name="Lucas S.M."/>
            <person name="Mago R."/>
            <person name="Mauceli E."/>
            <person name="Morin E."/>
            <person name="Murat C."/>
            <person name="Pangilinan J.L."/>
            <person name="Park R."/>
            <person name="Pearson M."/>
            <person name="Quesneville H."/>
            <person name="Rouhier N."/>
            <person name="Sakthikumar S."/>
            <person name="Salamov A.A."/>
            <person name="Schmutz J."/>
            <person name="Selles B."/>
            <person name="Shapiro H."/>
            <person name="Tanguay P."/>
            <person name="Tuskan G.A."/>
            <person name="Henrissat B."/>
            <person name="Van de Peer Y."/>
            <person name="Rouze P."/>
            <person name="Ellis J.G."/>
            <person name="Dodds P.N."/>
            <person name="Schein J.E."/>
            <person name="Zhong S."/>
            <person name="Hamelin R.C."/>
            <person name="Grigoriev I.V."/>
            <person name="Szabo L.J."/>
            <person name="Martin F."/>
        </authorList>
    </citation>
    <scope>NUCLEOTIDE SEQUENCE [LARGE SCALE GENOMIC DNA]</scope>
    <source>
        <strain evidence="4">98AG31 / pathotype 3-4-7</strain>
    </source>
</reference>
<feature type="compositionally biased region" description="Acidic residues" evidence="1">
    <location>
        <begin position="640"/>
        <end position="654"/>
    </location>
</feature>
<feature type="compositionally biased region" description="Basic and acidic residues" evidence="1">
    <location>
        <begin position="847"/>
        <end position="859"/>
    </location>
</feature>
<protein>
    <recommendedName>
        <fullName evidence="2">RRP12 HEAT domain-containing protein</fullName>
    </recommendedName>
</protein>
<dbReference type="InterPro" id="IPR012978">
    <property type="entry name" value="HEAT_RRP12"/>
</dbReference>
<dbReference type="OrthoDB" id="2504933at2759"/>
<dbReference type="GeneID" id="18933704"/>
<dbReference type="VEuPathDB" id="FungiDB:MELLADRAFT_85044"/>
<feature type="region of interest" description="Disordered" evidence="1">
    <location>
        <begin position="737"/>
        <end position="775"/>
    </location>
</feature>
<feature type="compositionally biased region" description="Basic residues" evidence="1">
    <location>
        <begin position="623"/>
        <end position="634"/>
    </location>
</feature>
<evidence type="ECO:0000313" key="4">
    <source>
        <dbReference type="Proteomes" id="UP000001072"/>
    </source>
</evidence>
<evidence type="ECO:0000256" key="1">
    <source>
        <dbReference type="SAM" id="MobiDB-lite"/>
    </source>
</evidence>
<dbReference type="InterPro" id="IPR016024">
    <property type="entry name" value="ARM-type_fold"/>
</dbReference>
<dbReference type="eggNOG" id="KOG1248">
    <property type="taxonomic scope" value="Eukaryota"/>
</dbReference>
<dbReference type="EMBL" id="GL883101">
    <property type="protein sequence ID" value="EGG08288.1"/>
    <property type="molecule type" value="Genomic_DNA"/>
</dbReference>
<sequence length="903" mass="101583">MIESFEEILIKLDEWTTSTEELSSVIEALVSRLREPVNGIPAAIPLLQNLLKPLSQNRERTGIESVIGKISSVCGPEIVFKELPLNILEDDTNSWVLALLGKPGYVLNTELTHFVEVLVPLSEGLFERRRNALKEEMVLEAKKCEILVNQIWSLLPGYCDLPRDLLKAFTKPFAELLSQILYTQPSLRSSVLRALRNLVDRNLSLSKPVPEPADLQLIRNFGISSKDAQENIQHLSSLASNMSKVMFNLLSKLERKDPVRSLLVETIGSWIKVLSENDFSQIWSMISSSLKRSSTQSQDPNNKLPTTLEIMLDIYSILLPRLPSPIAVESLEFIGSDTFLMGFAQKKAYRILCLAIEFGKFSQDGIEGLMKRVVLIGRDHSKEISGGAKPINSNRFDLMVLMISEVVLGCKETNSETREIAYKTLVRMGNRMKDEPHAIINQKLLEDENDMGEAVVVKASIDEFLKIVSAGLAGGSPHMIAATMMALSRVIFEFHNDLSNDSIQEILRIVLIFLNSSNNREIIKTTISLIKVCIICLPTLTIKENLNSIVKGLIKWGDEHKNEIKKNVKFLLERLIKKFEFNLLIKALESSNGDEDEDEGEGIDLEGGKKLLGSVKKNYEREKKKKKESVKRRKERELNGDEMDEDDDEDEDEEKVGGGVVKKNLNDAYEQALYGSDDSDSEDEDQQKKGKGKGKQQPKGIEMMIDEGEDEVIDLLDPTRITKRAIAGKLAKLEKRKNQLSNHAKKFEKDTESGKMKIEEEVEVEETKKSKSKKVEENEGFNAYLEAIEGEDGMYRDEKGKMKFKKPSDSKRRLDDLSDVENEENLKDLVNGLDLNSKNKKKKAKKEKLGAEFKSKKAGGDMIQKKGVSPFAYLPMNDVSGKKGKKKKGEIDITGKKRGSASK</sequence>
<organism evidence="4">
    <name type="scientific">Melampsora larici-populina (strain 98AG31 / pathotype 3-4-7)</name>
    <name type="common">Poplar leaf rust fungus</name>
    <dbReference type="NCBI Taxonomy" id="747676"/>
    <lineage>
        <taxon>Eukaryota</taxon>
        <taxon>Fungi</taxon>
        <taxon>Dikarya</taxon>
        <taxon>Basidiomycota</taxon>
        <taxon>Pucciniomycotina</taxon>
        <taxon>Pucciniomycetes</taxon>
        <taxon>Pucciniales</taxon>
        <taxon>Melampsoraceae</taxon>
        <taxon>Melampsora</taxon>
    </lineage>
</organism>
<dbReference type="InParanoid" id="F4RHA3"/>
<dbReference type="GO" id="GO:0005634">
    <property type="term" value="C:nucleus"/>
    <property type="evidence" value="ECO:0007669"/>
    <property type="project" value="UniProtKB-SubCell"/>
</dbReference>
<dbReference type="HOGENOM" id="CLU_003753_1_0_1"/>
<accession>F4RHA3</accession>
<dbReference type="KEGG" id="mlr:MELLADRAFT_85044"/>
<name>F4RHA3_MELLP</name>
<feature type="region of interest" description="Disordered" evidence="1">
    <location>
        <begin position="623"/>
        <end position="701"/>
    </location>
</feature>
<dbReference type="PANTHER" id="PTHR48287:SF1">
    <property type="entry name" value="ARM REPEAT SUPERFAMILY PROTEIN"/>
    <property type="match status" value="1"/>
</dbReference>
<evidence type="ECO:0000313" key="3">
    <source>
        <dbReference type="EMBL" id="EGG08288.1"/>
    </source>
</evidence>
<feature type="region of interest" description="Disordered" evidence="1">
    <location>
        <begin position="796"/>
        <end position="903"/>
    </location>
</feature>
<dbReference type="PANTHER" id="PTHR48287">
    <property type="entry name" value="ARM REPEAT SUPERFAMILY PROTEIN"/>
    <property type="match status" value="1"/>
</dbReference>
<dbReference type="STRING" id="747676.F4RHA3"/>
<evidence type="ECO:0000259" key="2">
    <source>
        <dbReference type="Pfam" id="PF08161"/>
    </source>
</evidence>
<gene>
    <name evidence="3" type="ORF">MELLADRAFT_85044</name>
</gene>
<proteinExistence type="predicted"/>
<dbReference type="Pfam" id="PF08161">
    <property type="entry name" value="RRP12_HEAT"/>
    <property type="match status" value="1"/>
</dbReference>